<comment type="caution">
    <text evidence="2">The sequence shown here is derived from an EMBL/GenBank/DDBJ whole genome shotgun (WGS) entry which is preliminary data.</text>
</comment>
<proteinExistence type="predicted"/>
<reference evidence="2 3" key="1">
    <citation type="submission" date="2022-01" db="EMBL/GenBank/DDBJ databases">
        <authorList>
            <person name="Xiong W."/>
            <person name="Schranz E."/>
        </authorList>
    </citation>
    <scope>NUCLEOTIDE SEQUENCE [LARGE SCALE GENOMIC DNA]</scope>
</reference>
<accession>A0AAU9NUN7</accession>
<evidence type="ECO:0000313" key="2">
    <source>
        <dbReference type="EMBL" id="CAH1441507.1"/>
    </source>
</evidence>
<feature type="region of interest" description="Disordered" evidence="1">
    <location>
        <begin position="53"/>
        <end position="84"/>
    </location>
</feature>
<feature type="compositionally biased region" description="Basic and acidic residues" evidence="1">
    <location>
        <begin position="105"/>
        <end position="115"/>
    </location>
</feature>
<evidence type="ECO:0000256" key="1">
    <source>
        <dbReference type="SAM" id="MobiDB-lite"/>
    </source>
</evidence>
<keyword evidence="3" id="KW-1185">Reference proteome</keyword>
<feature type="compositionally biased region" description="Basic and acidic residues" evidence="1">
    <location>
        <begin position="72"/>
        <end position="84"/>
    </location>
</feature>
<dbReference type="AlphaFoldDB" id="A0AAU9NUN7"/>
<gene>
    <name evidence="2" type="ORF">LVIROSA_LOCUS27558</name>
</gene>
<feature type="region of interest" description="Disordered" evidence="1">
    <location>
        <begin position="105"/>
        <end position="126"/>
    </location>
</feature>
<protein>
    <submittedName>
        <fullName evidence="2">Uncharacterized protein</fullName>
    </submittedName>
</protein>
<evidence type="ECO:0000313" key="3">
    <source>
        <dbReference type="Proteomes" id="UP001157418"/>
    </source>
</evidence>
<dbReference type="Proteomes" id="UP001157418">
    <property type="component" value="Unassembled WGS sequence"/>
</dbReference>
<organism evidence="2 3">
    <name type="scientific">Lactuca virosa</name>
    <dbReference type="NCBI Taxonomy" id="75947"/>
    <lineage>
        <taxon>Eukaryota</taxon>
        <taxon>Viridiplantae</taxon>
        <taxon>Streptophyta</taxon>
        <taxon>Embryophyta</taxon>
        <taxon>Tracheophyta</taxon>
        <taxon>Spermatophyta</taxon>
        <taxon>Magnoliopsida</taxon>
        <taxon>eudicotyledons</taxon>
        <taxon>Gunneridae</taxon>
        <taxon>Pentapetalae</taxon>
        <taxon>asterids</taxon>
        <taxon>campanulids</taxon>
        <taxon>Asterales</taxon>
        <taxon>Asteraceae</taxon>
        <taxon>Cichorioideae</taxon>
        <taxon>Cichorieae</taxon>
        <taxon>Lactucinae</taxon>
        <taxon>Lactuca</taxon>
    </lineage>
</organism>
<sequence length="126" mass="14344">MSTLHVSAVDGNTFTFNSYDNQNTNRALKLKGAINIDPMDSVDMKLKRKHAEIQPTNVEDDEPLSFASPVKSNDHERYSDKSNDKILDDYTAKYNRNEADDYKIGEEEYNPDNKHICIRSSGLSNL</sequence>
<name>A0AAU9NUN7_9ASTR</name>
<dbReference type="EMBL" id="CAKMRJ010005412">
    <property type="protein sequence ID" value="CAH1441507.1"/>
    <property type="molecule type" value="Genomic_DNA"/>
</dbReference>